<dbReference type="EMBL" id="JAUCMV010000003">
    <property type="protein sequence ID" value="KAK0412827.1"/>
    <property type="molecule type" value="Genomic_DNA"/>
</dbReference>
<comment type="caution">
    <text evidence="1">The sequence shown here is derived from an EMBL/GenBank/DDBJ whole genome shotgun (WGS) entry which is preliminary data.</text>
</comment>
<sequence>MFREYSSPSLRKGNRGETLHLLADEKSKGKTRHTLQRREERSFGTIVCCEMRTRDNSSVSSAIGMFSPFKTPGWVTDDLLNRCILKNADLLALSNSSPSFDASGLNRTLQQIKRPTSYQSAFTLEAVTGIPFIAARNRPPDDEDTLWEARLNPTDHLDDGISTETQERPDIPSLACHIVAGFVDAKLATEDSPEDLEFINRQLLEEQLDDADEVDPNEIRDLIEETRRQEGAAVLFENRYKYIVDPRRRVLNPYLLDQNGERLKLPPSEQSAETSARDIMQLSTDGSSVLYRCGILNELRRMNEHRDTDFQEYDDPTTEGEDTFEDGCIDICSDDSLIYASGDPDSETEQSIPTEQSSEVRGIIEDGVSIEDKDYFGQLKWESSEDERSHGSYAGAHLVQLGKPPVFIRKSGVQNGNEEKVTQAIGTKRRIIGTLVVIDSNSARSL</sequence>
<evidence type="ECO:0000313" key="1">
    <source>
        <dbReference type="EMBL" id="KAK0412827.1"/>
    </source>
</evidence>
<accession>A0AA39HXT2</accession>
<evidence type="ECO:0000313" key="2">
    <source>
        <dbReference type="Proteomes" id="UP001175271"/>
    </source>
</evidence>
<reference evidence="1" key="1">
    <citation type="submission" date="2023-06" db="EMBL/GenBank/DDBJ databases">
        <title>Genomic analysis of the entomopathogenic nematode Steinernema hermaphroditum.</title>
        <authorList>
            <person name="Schwarz E.M."/>
            <person name="Heppert J.K."/>
            <person name="Baniya A."/>
            <person name="Schwartz H.T."/>
            <person name="Tan C.-H."/>
            <person name="Antoshechkin I."/>
            <person name="Sternberg P.W."/>
            <person name="Goodrich-Blair H."/>
            <person name="Dillman A.R."/>
        </authorList>
    </citation>
    <scope>NUCLEOTIDE SEQUENCE</scope>
    <source>
        <strain evidence="1">PS9179</strain>
        <tissue evidence="1">Whole animal</tissue>
    </source>
</reference>
<organism evidence="1 2">
    <name type="scientific">Steinernema hermaphroditum</name>
    <dbReference type="NCBI Taxonomy" id="289476"/>
    <lineage>
        <taxon>Eukaryota</taxon>
        <taxon>Metazoa</taxon>
        <taxon>Ecdysozoa</taxon>
        <taxon>Nematoda</taxon>
        <taxon>Chromadorea</taxon>
        <taxon>Rhabditida</taxon>
        <taxon>Tylenchina</taxon>
        <taxon>Panagrolaimomorpha</taxon>
        <taxon>Strongyloidoidea</taxon>
        <taxon>Steinernematidae</taxon>
        <taxon>Steinernema</taxon>
    </lineage>
</organism>
<dbReference type="Proteomes" id="UP001175271">
    <property type="component" value="Unassembled WGS sequence"/>
</dbReference>
<proteinExistence type="predicted"/>
<name>A0AA39HXT2_9BILA</name>
<protein>
    <submittedName>
        <fullName evidence="1">Uncharacterized protein</fullName>
    </submittedName>
</protein>
<keyword evidence="2" id="KW-1185">Reference proteome</keyword>
<gene>
    <name evidence="1" type="ORF">QR680_006435</name>
</gene>
<dbReference type="AlphaFoldDB" id="A0AA39HXT2"/>